<accession>A0A381YKB3</accession>
<evidence type="ECO:0000256" key="1">
    <source>
        <dbReference type="SAM" id="MobiDB-lite"/>
    </source>
</evidence>
<sequence length="62" mass="6545">MRRTTFNPTVNMAFSAGTRLDHYDVTALLGEGDGSASACGSAQRTQAAGRQERRGVSCVDPV</sequence>
<evidence type="ECO:0000313" key="2">
    <source>
        <dbReference type="EMBL" id="SVA77508.1"/>
    </source>
</evidence>
<dbReference type="AlphaFoldDB" id="A0A381YKB3"/>
<protein>
    <submittedName>
        <fullName evidence="2">Uncharacterized protein</fullName>
    </submittedName>
</protein>
<gene>
    <name evidence="2" type="ORF">METZ01_LOCUS130362</name>
</gene>
<dbReference type="EMBL" id="UINC01018450">
    <property type="protein sequence ID" value="SVA77508.1"/>
    <property type="molecule type" value="Genomic_DNA"/>
</dbReference>
<organism evidence="2">
    <name type="scientific">marine metagenome</name>
    <dbReference type="NCBI Taxonomy" id="408172"/>
    <lineage>
        <taxon>unclassified sequences</taxon>
        <taxon>metagenomes</taxon>
        <taxon>ecological metagenomes</taxon>
    </lineage>
</organism>
<feature type="region of interest" description="Disordered" evidence="1">
    <location>
        <begin position="36"/>
        <end position="62"/>
    </location>
</feature>
<feature type="compositionally biased region" description="Polar residues" evidence="1">
    <location>
        <begin position="38"/>
        <end position="48"/>
    </location>
</feature>
<reference evidence="2" key="1">
    <citation type="submission" date="2018-05" db="EMBL/GenBank/DDBJ databases">
        <authorList>
            <person name="Lanie J.A."/>
            <person name="Ng W.-L."/>
            <person name="Kazmierczak K.M."/>
            <person name="Andrzejewski T.M."/>
            <person name="Davidsen T.M."/>
            <person name="Wayne K.J."/>
            <person name="Tettelin H."/>
            <person name="Glass J.I."/>
            <person name="Rusch D."/>
            <person name="Podicherti R."/>
            <person name="Tsui H.-C.T."/>
            <person name="Winkler M.E."/>
        </authorList>
    </citation>
    <scope>NUCLEOTIDE SEQUENCE</scope>
</reference>
<proteinExistence type="predicted"/>
<name>A0A381YKB3_9ZZZZ</name>